<evidence type="ECO:0000313" key="2">
    <source>
        <dbReference type="Proteomes" id="UP001177744"/>
    </source>
</evidence>
<keyword evidence="2" id="KW-1185">Reference proteome</keyword>
<name>A0AA40LSN1_CNENI</name>
<accession>A0AA40LSN1</accession>
<proteinExistence type="predicted"/>
<sequence>MPAFVMTINKSQGQTLDTIGIFLSEPIFTHGKVHRTRGFPAAVEATMSCCPGSVCRAWGFPPAREASMPCCPGLALFEGPGASPLPGKPPCPAVQALTAVSGGGSKTPPEAGHSTAELSGLGAAILWLWGPPFYRGDLKIVADLDLGETTRPWVWRGQCPCPVTTRPWVRVKLDPGSG</sequence>
<reference evidence="1" key="1">
    <citation type="submission" date="2023-06" db="EMBL/GenBank/DDBJ databases">
        <title>Reference genome for the Northern bat (Eptesicus nilssonii), a most northern bat species.</title>
        <authorList>
            <person name="Laine V.N."/>
            <person name="Pulliainen A.T."/>
            <person name="Lilley T.M."/>
        </authorList>
    </citation>
    <scope>NUCLEOTIDE SEQUENCE</scope>
    <source>
        <strain evidence="1">BLF_Eptnil</strain>
        <tissue evidence="1">Kidney</tissue>
    </source>
</reference>
<evidence type="ECO:0000313" key="1">
    <source>
        <dbReference type="EMBL" id="KAK1342209.1"/>
    </source>
</evidence>
<dbReference type="EMBL" id="JAULJE010000006">
    <property type="protein sequence ID" value="KAK1342209.1"/>
    <property type="molecule type" value="Genomic_DNA"/>
</dbReference>
<dbReference type="AlphaFoldDB" id="A0AA40LSN1"/>
<organism evidence="1 2">
    <name type="scientific">Cnephaeus nilssonii</name>
    <name type="common">Northern bat</name>
    <name type="synonym">Eptesicus nilssonii</name>
    <dbReference type="NCBI Taxonomy" id="3371016"/>
    <lineage>
        <taxon>Eukaryota</taxon>
        <taxon>Metazoa</taxon>
        <taxon>Chordata</taxon>
        <taxon>Craniata</taxon>
        <taxon>Vertebrata</taxon>
        <taxon>Euteleostomi</taxon>
        <taxon>Mammalia</taxon>
        <taxon>Eutheria</taxon>
        <taxon>Laurasiatheria</taxon>
        <taxon>Chiroptera</taxon>
        <taxon>Yangochiroptera</taxon>
        <taxon>Vespertilionidae</taxon>
        <taxon>Cnephaeus</taxon>
    </lineage>
</organism>
<protein>
    <submittedName>
        <fullName evidence="1">Uncharacterized protein</fullName>
    </submittedName>
</protein>
<gene>
    <name evidence="1" type="ORF">QTO34_016967</name>
</gene>
<dbReference type="Proteomes" id="UP001177744">
    <property type="component" value="Unassembled WGS sequence"/>
</dbReference>
<comment type="caution">
    <text evidence="1">The sequence shown here is derived from an EMBL/GenBank/DDBJ whole genome shotgun (WGS) entry which is preliminary data.</text>
</comment>